<feature type="compositionally biased region" description="Basic and acidic residues" evidence="1">
    <location>
        <begin position="71"/>
        <end position="81"/>
    </location>
</feature>
<accession>A0A1I7GB04</accession>
<feature type="transmembrane region" description="Helical" evidence="2">
    <location>
        <begin position="25"/>
        <end position="44"/>
    </location>
</feature>
<dbReference type="RefSeq" id="WP_143132971.1">
    <property type="nucleotide sequence ID" value="NZ_FPBO01000003.1"/>
</dbReference>
<evidence type="ECO:0000313" key="3">
    <source>
        <dbReference type="EMBL" id="SFU45638.1"/>
    </source>
</evidence>
<feature type="region of interest" description="Disordered" evidence="1">
    <location>
        <begin position="53"/>
        <end position="96"/>
    </location>
</feature>
<keyword evidence="2" id="KW-1133">Transmembrane helix</keyword>
<keyword evidence="2" id="KW-0472">Membrane</keyword>
<dbReference type="AlphaFoldDB" id="A0A1I7GB04"/>
<evidence type="ECO:0000256" key="2">
    <source>
        <dbReference type="SAM" id="Phobius"/>
    </source>
</evidence>
<protein>
    <submittedName>
        <fullName evidence="3">Uncharacterized protein</fullName>
    </submittedName>
</protein>
<organism evidence="3 4">
    <name type="scientific">Pseudoduganella namucuonensis</name>
    <dbReference type="NCBI Taxonomy" id="1035707"/>
    <lineage>
        <taxon>Bacteria</taxon>
        <taxon>Pseudomonadati</taxon>
        <taxon>Pseudomonadota</taxon>
        <taxon>Betaproteobacteria</taxon>
        <taxon>Burkholderiales</taxon>
        <taxon>Oxalobacteraceae</taxon>
        <taxon>Telluria group</taxon>
        <taxon>Pseudoduganella</taxon>
    </lineage>
</organism>
<evidence type="ECO:0000256" key="1">
    <source>
        <dbReference type="SAM" id="MobiDB-lite"/>
    </source>
</evidence>
<evidence type="ECO:0000313" key="4">
    <source>
        <dbReference type="Proteomes" id="UP000199391"/>
    </source>
</evidence>
<proteinExistence type="predicted"/>
<dbReference type="EMBL" id="FPBO01000003">
    <property type="protein sequence ID" value="SFU45638.1"/>
    <property type="molecule type" value="Genomic_DNA"/>
</dbReference>
<name>A0A1I7GB04_9BURK</name>
<sequence>MDTLAHQLGKTLVARGAVAAISRWGFWRVAGFVGAAAAVAWYLAAHRKPHASATPLLPAPEASPGNAAARTPDEERRRTPEIDTGAGYPEGTRTLH</sequence>
<dbReference type="Proteomes" id="UP000199391">
    <property type="component" value="Unassembled WGS sequence"/>
</dbReference>
<gene>
    <name evidence="3" type="ORF">SAMN05216552_1003202</name>
</gene>
<reference evidence="4" key="1">
    <citation type="submission" date="2016-10" db="EMBL/GenBank/DDBJ databases">
        <authorList>
            <person name="Varghese N."/>
            <person name="Submissions S."/>
        </authorList>
    </citation>
    <scope>NUCLEOTIDE SEQUENCE [LARGE SCALE GENOMIC DNA]</scope>
    <source>
        <strain evidence="4">CGMCC 1.11014</strain>
    </source>
</reference>
<keyword evidence="2" id="KW-0812">Transmembrane</keyword>
<keyword evidence="4" id="KW-1185">Reference proteome</keyword>